<feature type="domain" description="HTH lacI-type" evidence="4">
    <location>
        <begin position="5"/>
        <end position="59"/>
    </location>
</feature>
<reference evidence="6" key="1">
    <citation type="submission" date="2007-11" db="EMBL/GenBank/DDBJ databases">
        <title>Complete genome sequence of Clostridium phytofermentans ISDg.</title>
        <authorList>
            <person name="Leschine S.B."/>
            <person name="Warnick T.A."/>
            <person name="Blanchard J.L."/>
            <person name="Schnell D.J."/>
            <person name="Petit E.L."/>
            <person name="LaTouf W.G."/>
            <person name="Copeland A."/>
            <person name="Lucas S."/>
            <person name="Lapidus A."/>
            <person name="Barry K."/>
            <person name="Glavina del Rio T."/>
            <person name="Dalin E."/>
            <person name="Tice H."/>
            <person name="Pitluck S."/>
            <person name="Kiss H."/>
            <person name="Brettin T."/>
            <person name="Bruce D."/>
            <person name="Detter J.C."/>
            <person name="Han C."/>
            <person name="Kuske C."/>
            <person name="Schmutz J."/>
            <person name="Larimer F."/>
            <person name="Land M."/>
            <person name="Hauser L."/>
            <person name="Kyrpides N."/>
            <person name="Kim E.A."/>
            <person name="Richardson P."/>
        </authorList>
    </citation>
    <scope>NUCLEOTIDE SEQUENCE [LARGE SCALE GENOMIC DNA]</scope>
    <source>
        <strain evidence="6">ATCC 700394 / DSM 18823 / ISDg</strain>
    </source>
</reference>
<evidence type="ECO:0000256" key="1">
    <source>
        <dbReference type="ARBA" id="ARBA00023015"/>
    </source>
</evidence>
<dbReference type="GO" id="GO:0003700">
    <property type="term" value="F:DNA-binding transcription factor activity"/>
    <property type="evidence" value="ECO:0007669"/>
    <property type="project" value="TreeGrafter"/>
</dbReference>
<dbReference type="PANTHER" id="PTHR30146">
    <property type="entry name" value="LACI-RELATED TRANSCRIPTIONAL REPRESSOR"/>
    <property type="match status" value="1"/>
</dbReference>
<dbReference type="AlphaFoldDB" id="A9KT34"/>
<dbReference type="Pfam" id="PF00356">
    <property type="entry name" value="LacI"/>
    <property type="match status" value="1"/>
</dbReference>
<keyword evidence="3" id="KW-0804">Transcription</keyword>
<dbReference type="STRING" id="357809.Cphy_1876"/>
<dbReference type="GO" id="GO:0008784">
    <property type="term" value="F:alanine racemase activity"/>
    <property type="evidence" value="ECO:0007669"/>
    <property type="project" value="UniProtKB-EC"/>
</dbReference>
<dbReference type="Gene3D" id="1.10.260.40">
    <property type="entry name" value="lambda repressor-like DNA-binding domains"/>
    <property type="match status" value="1"/>
</dbReference>
<dbReference type="SUPFAM" id="SSF53822">
    <property type="entry name" value="Periplasmic binding protein-like I"/>
    <property type="match status" value="1"/>
</dbReference>
<dbReference type="GO" id="GO:0000976">
    <property type="term" value="F:transcription cis-regulatory region binding"/>
    <property type="evidence" value="ECO:0007669"/>
    <property type="project" value="TreeGrafter"/>
</dbReference>
<evidence type="ECO:0000256" key="2">
    <source>
        <dbReference type="ARBA" id="ARBA00023125"/>
    </source>
</evidence>
<proteinExistence type="predicted"/>
<keyword evidence="6" id="KW-1185">Reference proteome</keyword>
<accession>A9KT34</accession>
<dbReference type="CDD" id="cd06267">
    <property type="entry name" value="PBP1_LacI_sugar_binding-like"/>
    <property type="match status" value="1"/>
</dbReference>
<evidence type="ECO:0000313" key="6">
    <source>
        <dbReference type="Proteomes" id="UP000000370"/>
    </source>
</evidence>
<keyword evidence="2" id="KW-0238">DNA-binding</keyword>
<keyword evidence="5" id="KW-0413">Isomerase</keyword>
<name>A9KT34_LACP7</name>
<sequence length="345" mass="38441">MDRKITIRDVAKHAGVSAASVSYVLNGIDKITPETKQRILASIDELGYQPSLTARCLSSGNSKLIGISLPITEKGDIPGVLLENNPFFGEFISGIENVTREKGYDILISGVSTNEQYKDWIQRRKLDGIIMLGVYPKSIFEEIQNMNIPIVLTDAYEEYAKQFHRVMVEDELGGYLATKHLIDLGHRKIALAVGSVIKSHVNYKRYQGYKRALEEANIEIEPSLLFEDHVTFHGGYRIGQKMLEDSCKATAVFAIADIMAIGIMKAFTEHGKKLPHDLSIVGFDNIKFGNYTMPGLTTMSQDIILKGKVSAKMILDDLEGGKRTNTSITLKPVLLERDSTMNRLD</sequence>
<evidence type="ECO:0000256" key="3">
    <source>
        <dbReference type="ARBA" id="ARBA00023163"/>
    </source>
</evidence>
<dbReference type="PANTHER" id="PTHR30146:SF109">
    <property type="entry name" value="HTH-TYPE TRANSCRIPTIONAL REGULATOR GALS"/>
    <property type="match status" value="1"/>
</dbReference>
<dbReference type="InterPro" id="IPR028082">
    <property type="entry name" value="Peripla_BP_I"/>
</dbReference>
<dbReference type="EC" id="5.1.1.1" evidence="5"/>
<dbReference type="Gene3D" id="3.40.50.2300">
    <property type="match status" value="2"/>
</dbReference>
<evidence type="ECO:0000259" key="4">
    <source>
        <dbReference type="PROSITE" id="PS50932"/>
    </source>
</evidence>
<dbReference type="Pfam" id="PF13377">
    <property type="entry name" value="Peripla_BP_3"/>
    <property type="match status" value="1"/>
</dbReference>
<dbReference type="SUPFAM" id="SSF47413">
    <property type="entry name" value="lambda repressor-like DNA-binding domains"/>
    <property type="match status" value="1"/>
</dbReference>
<dbReference type="CDD" id="cd01392">
    <property type="entry name" value="HTH_LacI"/>
    <property type="match status" value="1"/>
</dbReference>
<dbReference type="EMBL" id="CP000885">
    <property type="protein sequence ID" value="ABX42245.1"/>
    <property type="molecule type" value="Genomic_DNA"/>
</dbReference>
<dbReference type="Proteomes" id="UP000000370">
    <property type="component" value="Chromosome"/>
</dbReference>
<evidence type="ECO:0000313" key="5">
    <source>
        <dbReference type="EMBL" id="ABX42245.1"/>
    </source>
</evidence>
<dbReference type="InterPro" id="IPR046335">
    <property type="entry name" value="LacI/GalR-like_sensor"/>
</dbReference>
<dbReference type="HOGENOM" id="CLU_037628_6_1_9"/>
<dbReference type="RefSeq" id="WP_012199899.1">
    <property type="nucleotide sequence ID" value="NC_010001.1"/>
</dbReference>
<dbReference type="InterPro" id="IPR010982">
    <property type="entry name" value="Lambda_DNA-bd_dom_sf"/>
</dbReference>
<gene>
    <name evidence="5" type="ordered locus">Cphy_1876</name>
</gene>
<protein>
    <submittedName>
        <fullName evidence="5">Transcriptional regulator, LacI family</fullName>
        <ecNumber evidence="5">5.1.1.1</ecNumber>
    </submittedName>
</protein>
<dbReference type="PROSITE" id="PS00356">
    <property type="entry name" value="HTH_LACI_1"/>
    <property type="match status" value="1"/>
</dbReference>
<keyword evidence="1" id="KW-0805">Transcription regulation</keyword>
<dbReference type="PROSITE" id="PS50932">
    <property type="entry name" value="HTH_LACI_2"/>
    <property type="match status" value="1"/>
</dbReference>
<dbReference type="SMART" id="SM00354">
    <property type="entry name" value="HTH_LACI"/>
    <property type="match status" value="1"/>
</dbReference>
<dbReference type="eggNOG" id="COG1609">
    <property type="taxonomic scope" value="Bacteria"/>
</dbReference>
<dbReference type="KEGG" id="cpy:Cphy_1876"/>
<dbReference type="OrthoDB" id="9775106at2"/>
<organism evidence="5 6">
    <name type="scientific">Lachnoclostridium phytofermentans (strain ATCC 700394 / DSM 18823 / ISDg)</name>
    <name type="common">Clostridium phytofermentans</name>
    <dbReference type="NCBI Taxonomy" id="357809"/>
    <lineage>
        <taxon>Bacteria</taxon>
        <taxon>Bacillati</taxon>
        <taxon>Bacillota</taxon>
        <taxon>Clostridia</taxon>
        <taxon>Lachnospirales</taxon>
        <taxon>Lachnospiraceae</taxon>
    </lineage>
</organism>
<dbReference type="InterPro" id="IPR000843">
    <property type="entry name" value="HTH_LacI"/>
</dbReference>